<evidence type="ECO:0000256" key="6">
    <source>
        <dbReference type="SAM" id="SignalP"/>
    </source>
</evidence>
<comment type="similarity">
    <text evidence="1">Belongs to the NADH dehydrogenase family.</text>
</comment>
<organism evidence="8 9">
    <name type="scientific">Actinomyces glycerinitolerans</name>
    <dbReference type="NCBI Taxonomy" id="1892869"/>
    <lineage>
        <taxon>Bacteria</taxon>
        <taxon>Bacillati</taxon>
        <taxon>Actinomycetota</taxon>
        <taxon>Actinomycetes</taxon>
        <taxon>Actinomycetales</taxon>
        <taxon>Actinomycetaceae</taxon>
        <taxon>Actinomyces</taxon>
    </lineage>
</organism>
<reference evidence="9" key="1">
    <citation type="submission" date="2016-09" db="EMBL/GenBank/DDBJ databases">
        <authorList>
            <person name="Strepis N."/>
        </authorList>
    </citation>
    <scope>NUCLEOTIDE SEQUENCE [LARGE SCALE GENOMIC DNA]</scope>
</reference>
<evidence type="ECO:0000256" key="4">
    <source>
        <dbReference type="ARBA" id="ARBA00023002"/>
    </source>
</evidence>
<evidence type="ECO:0000313" key="8">
    <source>
        <dbReference type="EMBL" id="SHE25522.1"/>
    </source>
</evidence>
<dbReference type="InterPro" id="IPR045024">
    <property type="entry name" value="NDH-2"/>
</dbReference>
<keyword evidence="3" id="KW-0274">FAD</keyword>
<sequence>MRRPVAITLGAAGLAAAGAALAVTIRSPRPHVPAVAVDQGRHRPPRVVIAGGGYVGFTTARALRRRLNTDEVEIAVVDPRPYMTYQPFLPEVAAGSIQPRHVVASHRRGLDGITILTGSVTGIDHAHRNITITPPTPESTRVVPEPYQLAYDHLVLALGAEARTLPIPGLAEQALGFKQVEEALALRNRVLSNIEEAASTWDHDRRRRLLTFVFVGGGFAGVEAIAELEDMARAAVAKIPSVEQSDVHFVLVEGTRRILPELTEELSGYGLQQLRERDIDVRLSTFLNSCVDGHVVLSDGTEFDADTIVWTAGVKAAPVLADSDLPIEGRGRVTTLPTLQVARDGVVVDGAWAAGDCAAVPDLTSQDPAATCAPTAQHAVRQAKVLADNLAATLAADPDASVELAGYRHENLGTVASLGIGKGVARILGHNLRGLPAWTAHRGYHVYAMPTLNRKVRIMMDWFAAAVFRRDLASFGSVAAPGAAFAAAAEHDARLAQQRARAQTDATKETAE</sequence>
<evidence type="ECO:0000256" key="5">
    <source>
        <dbReference type="ARBA" id="ARBA00023027"/>
    </source>
</evidence>
<feature type="domain" description="FAD/NAD(P)-binding" evidence="7">
    <location>
        <begin position="46"/>
        <end position="382"/>
    </location>
</feature>
<dbReference type="AlphaFoldDB" id="A0A1M4RZY9"/>
<dbReference type="OrthoDB" id="9781621at2"/>
<evidence type="ECO:0000313" key="9">
    <source>
        <dbReference type="Proteomes" id="UP000184291"/>
    </source>
</evidence>
<dbReference type="EMBL" id="FQTT01000011">
    <property type="protein sequence ID" value="SHE25522.1"/>
    <property type="molecule type" value="Genomic_DNA"/>
</dbReference>
<feature type="signal peptide" evidence="6">
    <location>
        <begin position="1"/>
        <end position="22"/>
    </location>
</feature>
<dbReference type="InterPro" id="IPR036188">
    <property type="entry name" value="FAD/NAD-bd_sf"/>
</dbReference>
<dbReference type="Proteomes" id="UP000184291">
    <property type="component" value="Unassembled WGS sequence"/>
</dbReference>
<feature type="chain" id="PRO_5038442914" evidence="6">
    <location>
        <begin position="23"/>
        <end position="512"/>
    </location>
</feature>
<dbReference type="GO" id="GO:0003954">
    <property type="term" value="F:NADH dehydrogenase activity"/>
    <property type="evidence" value="ECO:0007669"/>
    <property type="project" value="InterPro"/>
</dbReference>
<evidence type="ECO:0000256" key="2">
    <source>
        <dbReference type="ARBA" id="ARBA00022630"/>
    </source>
</evidence>
<gene>
    <name evidence="8" type="ORF">ACGLYG10_1738</name>
</gene>
<dbReference type="RefSeq" id="WP_073330625.1">
    <property type="nucleotide sequence ID" value="NZ_FQTT01000011.1"/>
</dbReference>
<protein>
    <submittedName>
        <fullName evidence="8">Fad-dependent pyridine nucleotide reductase signature</fullName>
    </submittedName>
</protein>
<dbReference type="Gene3D" id="3.50.50.100">
    <property type="match status" value="1"/>
</dbReference>
<keyword evidence="2" id="KW-0285">Flavoprotein</keyword>
<keyword evidence="6" id="KW-0732">Signal</keyword>
<dbReference type="STRING" id="1892869.ACGLYG10_1738"/>
<keyword evidence="9" id="KW-1185">Reference proteome</keyword>
<dbReference type="PRINTS" id="PR00368">
    <property type="entry name" value="FADPNR"/>
</dbReference>
<dbReference type="SUPFAM" id="SSF51905">
    <property type="entry name" value="FAD/NAD(P)-binding domain"/>
    <property type="match status" value="1"/>
</dbReference>
<evidence type="ECO:0000256" key="3">
    <source>
        <dbReference type="ARBA" id="ARBA00022827"/>
    </source>
</evidence>
<keyword evidence="5" id="KW-0520">NAD</keyword>
<dbReference type="PANTHER" id="PTHR43706:SF45">
    <property type="entry name" value="NADH DEHYDROGENASE-LIKE PROTEIN RV1812C"/>
    <property type="match status" value="1"/>
</dbReference>
<evidence type="ECO:0000259" key="7">
    <source>
        <dbReference type="Pfam" id="PF07992"/>
    </source>
</evidence>
<dbReference type="PANTHER" id="PTHR43706">
    <property type="entry name" value="NADH DEHYDROGENASE"/>
    <property type="match status" value="1"/>
</dbReference>
<dbReference type="Pfam" id="PF07992">
    <property type="entry name" value="Pyr_redox_2"/>
    <property type="match status" value="1"/>
</dbReference>
<proteinExistence type="inferred from homology"/>
<name>A0A1M4RZY9_9ACTO</name>
<accession>A0A1M4RZY9</accession>
<dbReference type="InterPro" id="IPR023753">
    <property type="entry name" value="FAD/NAD-binding_dom"/>
</dbReference>
<evidence type="ECO:0000256" key="1">
    <source>
        <dbReference type="ARBA" id="ARBA00005272"/>
    </source>
</evidence>
<keyword evidence="4" id="KW-0560">Oxidoreductase</keyword>